<dbReference type="InterPro" id="IPR011460">
    <property type="entry name" value="Lcl_C"/>
</dbReference>
<feature type="domain" description="Lcl C-terminal" evidence="1">
    <location>
        <begin position="40"/>
        <end position="153"/>
    </location>
</feature>
<evidence type="ECO:0000259" key="1">
    <source>
        <dbReference type="Pfam" id="PF07603"/>
    </source>
</evidence>
<evidence type="ECO:0000313" key="2">
    <source>
        <dbReference type="EMBL" id="ADE11444.1"/>
    </source>
</evidence>
<dbReference type="HOGENOM" id="CLU_1650981_0_0_4"/>
<keyword evidence="3" id="KW-1185">Reference proteome</keyword>
<gene>
    <name evidence="2" type="ordered locus">Slit_1206</name>
</gene>
<dbReference type="AlphaFoldDB" id="D5CR58"/>
<name>D5CR58_SIDLE</name>
<dbReference type="KEGG" id="slt:Slit_1206"/>
<evidence type="ECO:0000313" key="3">
    <source>
        <dbReference type="Proteomes" id="UP000001625"/>
    </source>
</evidence>
<accession>D5CR58</accession>
<organism evidence="2 3">
    <name type="scientific">Sideroxydans lithotrophicus (strain ES-1)</name>
    <dbReference type="NCBI Taxonomy" id="580332"/>
    <lineage>
        <taxon>Bacteria</taxon>
        <taxon>Pseudomonadati</taxon>
        <taxon>Pseudomonadota</taxon>
        <taxon>Betaproteobacteria</taxon>
        <taxon>Nitrosomonadales</taxon>
        <taxon>Gallionellaceae</taxon>
        <taxon>Sideroxydans</taxon>
    </lineage>
</organism>
<dbReference type="RefSeq" id="WP_013029342.1">
    <property type="nucleotide sequence ID" value="NC_013959.1"/>
</dbReference>
<dbReference type="STRING" id="580332.Slit_1206"/>
<proteinExistence type="predicted"/>
<sequence length="160" mass="18557" precursor="true">MKIHLSVLLVLGVAFSNVGYCGNLQSVQSDERWEFDGDLLYDNAFDLTWQRCAIGQKFFGKSCVGGAMPMTLPQAKEKEKDGWRLPTHSELLTLIKYDVKPYIDDKAFPGFACCYYWTGEYNSDREGYYYVLFDRGDSTYRDERSNHLVRFVRSGRLQKK</sequence>
<reference evidence="2 3" key="1">
    <citation type="submission" date="2010-03" db="EMBL/GenBank/DDBJ databases">
        <title>Complete sequence of Sideroxydans lithotrophicus ES-1.</title>
        <authorList>
            <consortium name="US DOE Joint Genome Institute"/>
            <person name="Lucas S."/>
            <person name="Copeland A."/>
            <person name="Lapidus A."/>
            <person name="Cheng J.-F."/>
            <person name="Bruce D."/>
            <person name="Goodwin L."/>
            <person name="Pitluck S."/>
            <person name="Munk A.C."/>
            <person name="Detter J.C."/>
            <person name="Han C."/>
            <person name="Tapia R."/>
            <person name="Larimer F."/>
            <person name="Land M."/>
            <person name="Hauser L."/>
            <person name="Kyrpides N."/>
            <person name="Ivanova N."/>
            <person name="Emerson D."/>
            <person name="Woyke T."/>
        </authorList>
    </citation>
    <scope>NUCLEOTIDE SEQUENCE [LARGE SCALE GENOMIC DNA]</scope>
    <source>
        <strain evidence="2 3">ES-1</strain>
    </source>
</reference>
<dbReference type="EMBL" id="CP001965">
    <property type="protein sequence ID" value="ADE11444.1"/>
    <property type="molecule type" value="Genomic_DNA"/>
</dbReference>
<dbReference type="Pfam" id="PF07603">
    <property type="entry name" value="Lcl_C"/>
    <property type="match status" value="1"/>
</dbReference>
<dbReference type="OrthoDB" id="8555302at2"/>
<protein>
    <recommendedName>
        <fullName evidence="1">Lcl C-terminal domain-containing protein</fullName>
    </recommendedName>
</protein>
<dbReference type="Proteomes" id="UP000001625">
    <property type="component" value="Chromosome"/>
</dbReference>